<reference evidence="7 8" key="1">
    <citation type="submission" date="2018-10" db="EMBL/GenBank/DDBJ databases">
        <title>Paraburkholderia sp. 7MK8-2, isolated from soil.</title>
        <authorList>
            <person name="Gao Z.-H."/>
            <person name="Qiu L.-H."/>
        </authorList>
    </citation>
    <scope>NUCLEOTIDE SEQUENCE [LARGE SCALE GENOMIC DNA]</scope>
    <source>
        <strain evidence="7 8">7MK8-2</strain>
    </source>
</reference>
<dbReference type="InterPro" id="IPR036908">
    <property type="entry name" value="RlpA-like_sf"/>
</dbReference>
<dbReference type="RefSeq" id="WP_121281194.1">
    <property type="nucleotide sequence ID" value="NZ_RBZV01000013.1"/>
</dbReference>
<dbReference type="GO" id="GO:0005886">
    <property type="term" value="C:plasma membrane"/>
    <property type="evidence" value="ECO:0007669"/>
    <property type="project" value="UniProtKB-SubCell"/>
</dbReference>
<dbReference type="Gene3D" id="2.40.40.10">
    <property type="entry name" value="RlpA-like domain"/>
    <property type="match status" value="1"/>
</dbReference>
<dbReference type="AlphaFoldDB" id="A0A494X118"/>
<comment type="caution">
    <text evidence="7">The sequence shown here is derived from an EMBL/GenBank/DDBJ whole genome shotgun (WGS) entry which is preliminary data.</text>
</comment>
<evidence type="ECO:0000313" key="7">
    <source>
        <dbReference type="EMBL" id="RKP44415.1"/>
    </source>
</evidence>
<dbReference type="InterPro" id="IPR012997">
    <property type="entry name" value="RplA"/>
</dbReference>
<dbReference type="PANTHER" id="PTHR34183">
    <property type="entry name" value="ENDOLYTIC PEPTIDOGLYCAN TRANSGLYCOSYLASE RLPA"/>
    <property type="match status" value="1"/>
</dbReference>
<dbReference type="OrthoDB" id="9779128at2"/>
<dbReference type="GO" id="GO:0000270">
    <property type="term" value="P:peptidoglycan metabolic process"/>
    <property type="evidence" value="ECO:0007669"/>
    <property type="project" value="UniProtKB-UniRule"/>
</dbReference>
<evidence type="ECO:0000259" key="6">
    <source>
        <dbReference type="Pfam" id="PF03330"/>
    </source>
</evidence>
<feature type="domain" description="RlpA-like protein double-psi beta-barrel" evidence="6">
    <location>
        <begin position="70"/>
        <end position="159"/>
    </location>
</feature>
<keyword evidence="2 4" id="KW-0456">Lyase</keyword>
<keyword evidence="1" id="KW-0732">Signal</keyword>
<keyword evidence="4" id="KW-0564">Palmitate</keyword>
<dbReference type="HAMAP" id="MF_02071">
    <property type="entry name" value="RlpA"/>
    <property type="match status" value="1"/>
</dbReference>
<organism evidence="7 8">
    <name type="scientific">Trinickia fusca</name>
    <dbReference type="NCBI Taxonomy" id="2419777"/>
    <lineage>
        <taxon>Bacteria</taxon>
        <taxon>Pseudomonadati</taxon>
        <taxon>Pseudomonadota</taxon>
        <taxon>Betaproteobacteria</taxon>
        <taxon>Burkholderiales</taxon>
        <taxon>Burkholderiaceae</taxon>
        <taxon>Trinickia</taxon>
    </lineage>
</organism>
<dbReference type="FunFam" id="2.40.40.10:FF:000003">
    <property type="entry name" value="Endolytic peptidoglycan transglycosylase RlpA"/>
    <property type="match status" value="1"/>
</dbReference>
<dbReference type="NCBIfam" id="TIGR00413">
    <property type="entry name" value="rlpA"/>
    <property type="match status" value="1"/>
</dbReference>
<dbReference type="PANTHER" id="PTHR34183:SF1">
    <property type="entry name" value="ENDOLYTIC PEPTIDOGLYCAN TRANSGLYCOSYLASE RLPA"/>
    <property type="match status" value="1"/>
</dbReference>
<dbReference type="CDD" id="cd22268">
    <property type="entry name" value="DPBB_RlpA-like"/>
    <property type="match status" value="1"/>
</dbReference>
<keyword evidence="4" id="KW-0449">Lipoprotein</keyword>
<keyword evidence="4" id="KW-0472">Membrane</keyword>
<dbReference type="Proteomes" id="UP000280434">
    <property type="component" value="Unassembled WGS sequence"/>
</dbReference>
<keyword evidence="3 4" id="KW-0961">Cell wall biogenesis/degradation</keyword>
<evidence type="ECO:0000256" key="3">
    <source>
        <dbReference type="ARBA" id="ARBA00023316"/>
    </source>
</evidence>
<name>A0A494X118_9BURK</name>
<dbReference type="EC" id="4.2.2.-" evidence="4"/>
<evidence type="ECO:0000256" key="1">
    <source>
        <dbReference type="ARBA" id="ARBA00022729"/>
    </source>
</evidence>
<keyword evidence="4" id="KW-1003">Cell membrane</keyword>
<evidence type="ECO:0000256" key="4">
    <source>
        <dbReference type="HAMAP-Rule" id="MF_02071"/>
    </source>
</evidence>
<comment type="function">
    <text evidence="4">Lytic transglycosylase with a strong preference for naked glycan strands that lack stem peptides.</text>
</comment>
<accession>A0A494X118</accession>
<dbReference type="Pfam" id="PF03330">
    <property type="entry name" value="DPBB_1"/>
    <property type="match status" value="1"/>
</dbReference>
<dbReference type="SUPFAM" id="SSF50685">
    <property type="entry name" value="Barwin-like endoglucanases"/>
    <property type="match status" value="1"/>
</dbReference>
<dbReference type="InterPro" id="IPR034718">
    <property type="entry name" value="RlpA"/>
</dbReference>
<protein>
    <recommendedName>
        <fullName evidence="4">Endolytic peptidoglycan transglycosylase RlpA</fullName>
        <ecNumber evidence="4">4.2.2.-</ecNumber>
    </recommendedName>
</protein>
<dbReference type="GO" id="GO:0008932">
    <property type="term" value="F:lytic endotransglycosylase activity"/>
    <property type="evidence" value="ECO:0007669"/>
    <property type="project" value="UniProtKB-UniRule"/>
</dbReference>
<proteinExistence type="inferred from homology"/>
<sequence>MNKRFRRYLGTFFTVAVLGGCALPSTQTNTASAVPANAAGAPLGFEVANKPLANAEPIDPKIPDVSNFKQTGRASWYGKRFAGRRTANGERFDMNAMTAAHKTLPLASYVRVTNTTNQKSVIVRVNDRGPYVRGRVIDLSYAAGRKLGLQHVGTARVRIEGLTPQEAMAARAELVADANLPKTSQP</sequence>
<dbReference type="PROSITE" id="PS51257">
    <property type="entry name" value="PROKAR_LIPOPROTEIN"/>
    <property type="match status" value="1"/>
</dbReference>
<dbReference type="InterPro" id="IPR009009">
    <property type="entry name" value="RlpA-like_DPBB"/>
</dbReference>
<keyword evidence="8" id="KW-1185">Reference proteome</keyword>
<gene>
    <name evidence="4" type="primary">rlpA</name>
    <name evidence="7" type="ORF">D7S89_22770</name>
</gene>
<evidence type="ECO:0000313" key="8">
    <source>
        <dbReference type="Proteomes" id="UP000280434"/>
    </source>
</evidence>
<evidence type="ECO:0000256" key="5">
    <source>
        <dbReference type="RuleBase" id="RU003495"/>
    </source>
</evidence>
<dbReference type="GO" id="GO:0071555">
    <property type="term" value="P:cell wall organization"/>
    <property type="evidence" value="ECO:0007669"/>
    <property type="project" value="UniProtKB-KW"/>
</dbReference>
<dbReference type="EMBL" id="RBZV01000013">
    <property type="protein sequence ID" value="RKP44415.1"/>
    <property type="molecule type" value="Genomic_DNA"/>
</dbReference>
<comment type="similarity">
    <text evidence="4 5">Belongs to the RlpA family.</text>
</comment>
<comment type="subcellular location">
    <subcellularLocation>
        <location evidence="4">Cell membrane</location>
        <topology evidence="4">Lipid-anchor</topology>
    </subcellularLocation>
</comment>
<evidence type="ECO:0000256" key="2">
    <source>
        <dbReference type="ARBA" id="ARBA00023239"/>
    </source>
</evidence>